<dbReference type="PANTHER" id="PTHR45947:SF3">
    <property type="entry name" value="SULFOQUINOVOSYL TRANSFERASE SQD2"/>
    <property type="match status" value="1"/>
</dbReference>
<accession>K1KSP9</accession>
<proteinExistence type="predicted"/>
<evidence type="ECO:0000313" key="2">
    <source>
        <dbReference type="EMBL" id="EKB47190.1"/>
    </source>
</evidence>
<dbReference type="EMBL" id="AMGM01000243">
    <property type="protein sequence ID" value="EKB47190.1"/>
    <property type="molecule type" value="Genomic_DNA"/>
</dbReference>
<dbReference type="PATRIC" id="fig|1225176.3.peg.4494"/>
<comment type="caution">
    <text evidence="2">The sequence shown here is derived from an EMBL/GenBank/DDBJ whole genome shotgun (WGS) entry which is preliminary data.</text>
</comment>
<dbReference type="Gene3D" id="3.40.50.2000">
    <property type="entry name" value="Glycogen Phosphorylase B"/>
    <property type="match status" value="1"/>
</dbReference>
<dbReference type="RefSeq" id="WP_009187225.1">
    <property type="nucleotide sequence ID" value="NZ_AMGM01000243.1"/>
</dbReference>
<dbReference type="EC" id="2.4.1.57" evidence="2"/>
<dbReference type="GO" id="GO:0016757">
    <property type="term" value="F:glycosyltransferase activity"/>
    <property type="evidence" value="ECO:0007669"/>
    <property type="project" value="UniProtKB-KW"/>
</dbReference>
<name>K1KSP9_CECL9</name>
<dbReference type="Proteomes" id="UP000004478">
    <property type="component" value="Unassembled WGS sequence"/>
</dbReference>
<evidence type="ECO:0000313" key="3">
    <source>
        <dbReference type="Proteomes" id="UP000004478"/>
    </source>
</evidence>
<organism evidence="2 3">
    <name type="scientific">Cecembia lonarensis (strain CCUG 58316 / KCTC 22772 / LW9)</name>
    <dbReference type="NCBI Taxonomy" id="1225176"/>
    <lineage>
        <taxon>Bacteria</taxon>
        <taxon>Pseudomonadati</taxon>
        <taxon>Bacteroidota</taxon>
        <taxon>Cytophagia</taxon>
        <taxon>Cytophagales</taxon>
        <taxon>Cyclobacteriaceae</taxon>
        <taxon>Cecembia</taxon>
    </lineage>
</organism>
<dbReference type="InterPro" id="IPR001296">
    <property type="entry name" value="Glyco_trans_1"/>
</dbReference>
<dbReference type="InterPro" id="IPR050194">
    <property type="entry name" value="Glycosyltransferase_grp1"/>
</dbReference>
<dbReference type="PANTHER" id="PTHR45947">
    <property type="entry name" value="SULFOQUINOVOSYL TRANSFERASE SQD2"/>
    <property type="match status" value="1"/>
</dbReference>
<feature type="domain" description="Glycosyl transferase family 1" evidence="1">
    <location>
        <begin position="3"/>
        <end position="141"/>
    </location>
</feature>
<gene>
    <name evidence="2" type="primary">pimB_3</name>
    <name evidence="2" type="ORF">B879_04217</name>
</gene>
<keyword evidence="3" id="KW-1185">Reference proteome</keyword>
<sequence>MEEKEDFYLTASRMVPYKKIDLIVEAFSQLPDKRLIVIGDGPDMGKIRKKATKNIELLGYQPFPVLKEYMQRARAFVFAAEEDFGIIPVEAQACGTPVIAYGKGGSLETVLASETGTFFYQQTAAAIVAAVHDFERKQVSFDPLKIRKHAEKFSSQRFESEIKQYVEEKLGDFITTPADCFA</sequence>
<dbReference type="AlphaFoldDB" id="K1KSP9"/>
<keyword evidence="2" id="KW-0808">Transferase</keyword>
<evidence type="ECO:0000259" key="1">
    <source>
        <dbReference type="Pfam" id="PF00534"/>
    </source>
</evidence>
<dbReference type="Pfam" id="PF00534">
    <property type="entry name" value="Glycos_transf_1"/>
    <property type="match status" value="1"/>
</dbReference>
<protein>
    <submittedName>
        <fullName evidence="2">GDP-mannose-dependent alpha-(1-6)-phosphatidylinositol monomannoside mannosyltransferase</fullName>
        <ecNumber evidence="2">2.4.1.57</ecNumber>
    </submittedName>
</protein>
<dbReference type="SUPFAM" id="SSF53756">
    <property type="entry name" value="UDP-Glycosyltransferase/glycogen phosphorylase"/>
    <property type="match status" value="1"/>
</dbReference>
<reference evidence="2 3" key="1">
    <citation type="journal article" date="2012" name="J. Bacteriol.">
        <title>Draft Genome Sequence of Cecembia lonarensis Strain LW9T, Isolated from Lonar Lake, a Haloalkaline Lake in India.</title>
        <authorList>
            <person name="Shivaji S."/>
            <person name="Ara S."/>
            <person name="Singh A."/>
            <person name="Pinnaka A.K."/>
        </authorList>
    </citation>
    <scope>NUCLEOTIDE SEQUENCE [LARGE SCALE GENOMIC DNA]</scope>
    <source>
        <strain evidence="2 3">LW9</strain>
    </source>
</reference>
<keyword evidence="2" id="KW-0328">Glycosyltransferase</keyword>